<dbReference type="EMBL" id="CP016908">
    <property type="protein sequence ID" value="APS00635.1"/>
    <property type="molecule type" value="Genomic_DNA"/>
</dbReference>
<dbReference type="GO" id="GO:0008360">
    <property type="term" value="P:regulation of cell shape"/>
    <property type="evidence" value="ECO:0007669"/>
    <property type="project" value="UniProtKB-KW"/>
</dbReference>
<dbReference type="AlphaFoldDB" id="A0A1L6MZ23"/>
<evidence type="ECO:0000259" key="21">
    <source>
        <dbReference type="Pfam" id="PF00912"/>
    </source>
</evidence>
<dbReference type="InterPro" id="IPR050396">
    <property type="entry name" value="Glycosyltr_51/Transpeptidase"/>
</dbReference>
<comment type="pathway">
    <text evidence="2">Cell wall biogenesis; peptidoglycan biosynthesis.</text>
</comment>
<keyword evidence="16" id="KW-0961">Cell wall biogenesis/degradation</keyword>
<evidence type="ECO:0000256" key="14">
    <source>
        <dbReference type="ARBA" id="ARBA00023136"/>
    </source>
</evidence>
<evidence type="ECO:0000256" key="16">
    <source>
        <dbReference type="ARBA" id="ARBA00023316"/>
    </source>
</evidence>
<evidence type="ECO:0000313" key="23">
    <source>
        <dbReference type="Proteomes" id="UP000185544"/>
    </source>
</evidence>
<dbReference type="FunFam" id="1.10.3810.10:FF:000001">
    <property type="entry name" value="Penicillin-binding protein 1A"/>
    <property type="match status" value="1"/>
</dbReference>
<evidence type="ECO:0000256" key="10">
    <source>
        <dbReference type="ARBA" id="ARBA00022801"/>
    </source>
</evidence>
<gene>
    <name evidence="22" type="ORF">BCY86_08085</name>
</gene>
<keyword evidence="9" id="KW-0812">Transmembrane</keyword>
<evidence type="ECO:0000256" key="4">
    <source>
        <dbReference type="ARBA" id="ARBA00007739"/>
    </source>
</evidence>
<comment type="subcellular location">
    <subcellularLocation>
        <location evidence="1">Membrane</location>
    </subcellularLocation>
</comment>
<dbReference type="GO" id="GO:0008658">
    <property type="term" value="F:penicillin binding"/>
    <property type="evidence" value="ECO:0007669"/>
    <property type="project" value="InterPro"/>
</dbReference>
<evidence type="ECO:0000256" key="9">
    <source>
        <dbReference type="ARBA" id="ARBA00022692"/>
    </source>
</evidence>
<dbReference type="InterPro" id="IPR012338">
    <property type="entry name" value="Beta-lactam/transpept-like"/>
</dbReference>
<dbReference type="STRING" id="1882918.BCY86_08085"/>
<dbReference type="SUPFAM" id="SSF53955">
    <property type="entry name" value="Lysozyme-like"/>
    <property type="match status" value="1"/>
</dbReference>
<keyword evidence="14" id="KW-0472">Membrane</keyword>
<reference evidence="22 23" key="1">
    <citation type="submission" date="2016-08" db="EMBL/GenBank/DDBJ databases">
        <title>Identification and validation of antigenic proteins from Pajaroellobacter abortibovis using de-novo genome sequence assembly and reverse vaccinology.</title>
        <authorList>
            <person name="Welly B.T."/>
            <person name="Miller M.R."/>
            <person name="Stott J.L."/>
            <person name="Blanchard M.T."/>
            <person name="Islas-Trejo A.D."/>
            <person name="O'Rourke S.M."/>
            <person name="Young A.E."/>
            <person name="Medrano J.F."/>
            <person name="Van Eenennaam A.L."/>
        </authorList>
    </citation>
    <scope>NUCLEOTIDE SEQUENCE [LARGE SCALE GENOMIC DNA]</scope>
    <source>
        <strain evidence="22 23">BTF92-0548A/99-0131</strain>
    </source>
</reference>
<dbReference type="Pfam" id="PF00912">
    <property type="entry name" value="Transgly"/>
    <property type="match status" value="1"/>
</dbReference>
<name>A0A1L6MZ23_9BACT</name>
<evidence type="ECO:0000256" key="15">
    <source>
        <dbReference type="ARBA" id="ARBA00023268"/>
    </source>
</evidence>
<evidence type="ECO:0000256" key="19">
    <source>
        <dbReference type="SAM" id="MobiDB-lite"/>
    </source>
</evidence>
<dbReference type="Gene3D" id="1.10.3810.10">
    <property type="entry name" value="Biosynthetic peptidoglycan transglycosylase-like"/>
    <property type="match status" value="1"/>
</dbReference>
<feature type="domain" description="Glycosyl transferase family 51" evidence="21">
    <location>
        <begin position="52"/>
        <end position="223"/>
    </location>
</feature>
<evidence type="ECO:0000256" key="11">
    <source>
        <dbReference type="ARBA" id="ARBA00022960"/>
    </source>
</evidence>
<dbReference type="GO" id="GO:0008955">
    <property type="term" value="F:peptidoglycan glycosyltransferase activity"/>
    <property type="evidence" value="ECO:0007669"/>
    <property type="project" value="UniProtKB-EC"/>
</dbReference>
<evidence type="ECO:0000256" key="17">
    <source>
        <dbReference type="ARBA" id="ARBA00034000"/>
    </source>
</evidence>
<dbReference type="GO" id="GO:0009252">
    <property type="term" value="P:peptidoglycan biosynthetic process"/>
    <property type="evidence" value="ECO:0007669"/>
    <property type="project" value="UniProtKB-UniPathway"/>
</dbReference>
<organism evidence="22 23">
    <name type="scientific">Pajaroellobacter abortibovis</name>
    <dbReference type="NCBI Taxonomy" id="1882918"/>
    <lineage>
        <taxon>Bacteria</taxon>
        <taxon>Pseudomonadati</taxon>
        <taxon>Myxococcota</taxon>
        <taxon>Polyangia</taxon>
        <taxon>Polyangiales</taxon>
        <taxon>Polyangiaceae</taxon>
    </lineage>
</organism>
<keyword evidence="8" id="KW-0808">Transferase</keyword>
<comment type="similarity">
    <text evidence="4">In the N-terminal section; belongs to the glycosyltransferase 51 family.</text>
</comment>
<evidence type="ECO:0000256" key="5">
    <source>
        <dbReference type="ARBA" id="ARBA00022645"/>
    </source>
</evidence>
<keyword evidence="15" id="KW-0511">Multifunctional enzyme</keyword>
<feature type="region of interest" description="Disordered" evidence="19">
    <location>
        <begin position="741"/>
        <end position="761"/>
    </location>
</feature>
<protein>
    <submittedName>
        <fullName evidence="22">Uncharacterized protein</fullName>
    </submittedName>
</protein>
<evidence type="ECO:0000256" key="6">
    <source>
        <dbReference type="ARBA" id="ARBA00022670"/>
    </source>
</evidence>
<keyword evidence="10" id="KW-0378">Hydrolase</keyword>
<evidence type="ECO:0000259" key="20">
    <source>
        <dbReference type="Pfam" id="PF00905"/>
    </source>
</evidence>
<dbReference type="Proteomes" id="UP000185544">
    <property type="component" value="Chromosome"/>
</dbReference>
<dbReference type="PANTHER" id="PTHR32282:SF27">
    <property type="entry name" value="PENICILLIN-BINDING PROTEIN 1A"/>
    <property type="match status" value="1"/>
</dbReference>
<dbReference type="Gene3D" id="3.40.710.10">
    <property type="entry name" value="DD-peptidase/beta-lactamase superfamily"/>
    <property type="match status" value="2"/>
</dbReference>
<keyword evidence="5" id="KW-0121">Carboxypeptidase</keyword>
<dbReference type="GO" id="GO:0009002">
    <property type="term" value="F:serine-type D-Ala-D-Ala carboxypeptidase activity"/>
    <property type="evidence" value="ECO:0007669"/>
    <property type="project" value="UniProtKB-EC"/>
</dbReference>
<dbReference type="InterPro" id="IPR001460">
    <property type="entry name" value="PCN-bd_Tpept"/>
</dbReference>
<dbReference type="GO" id="GO:0071555">
    <property type="term" value="P:cell wall organization"/>
    <property type="evidence" value="ECO:0007669"/>
    <property type="project" value="UniProtKB-KW"/>
</dbReference>
<dbReference type="SUPFAM" id="SSF56601">
    <property type="entry name" value="beta-lactamase/transpeptidase-like"/>
    <property type="match status" value="1"/>
</dbReference>
<accession>A0A1L6MZ23</accession>
<evidence type="ECO:0000256" key="13">
    <source>
        <dbReference type="ARBA" id="ARBA00022989"/>
    </source>
</evidence>
<keyword evidence="12" id="KW-0573">Peptidoglycan synthesis</keyword>
<dbReference type="GO" id="GO:0006508">
    <property type="term" value="P:proteolysis"/>
    <property type="evidence" value="ECO:0007669"/>
    <property type="project" value="UniProtKB-KW"/>
</dbReference>
<comment type="similarity">
    <text evidence="3">In the C-terminal section; belongs to the transpeptidase family.</text>
</comment>
<dbReference type="NCBIfam" id="TIGR02074">
    <property type="entry name" value="PBP_1a_fam"/>
    <property type="match status" value="1"/>
</dbReference>
<keyword evidence="23" id="KW-1185">Reference proteome</keyword>
<comment type="catalytic activity">
    <reaction evidence="18">
        <text>[GlcNAc-(1-&gt;4)-Mur2Ac(oyl-L-Ala-gamma-D-Glu-L-Lys-D-Ala-D-Ala)](n)-di-trans,octa-cis-undecaprenyl diphosphate + beta-D-GlcNAc-(1-&gt;4)-Mur2Ac(oyl-L-Ala-gamma-D-Glu-L-Lys-D-Ala-D-Ala)-di-trans,octa-cis-undecaprenyl diphosphate = [GlcNAc-(1-&gt;4)-Mur2Ac(oyl-L-Ala-gamma-D-Glu-L-Lys-D-Ala-D-Ala)](n+1)-di-trans,octa-cis-undecaprenyl diphosphate + di-trans,octa-cis-undecaprenyl diphosphate + H(+)</text>
        <dbReference type="Rhea" id="RHEA:23708"/>
        <dbReference type="Rhea" id="RHEA-COMP:9602"/>
        <dbReference type="Rhea" id="RHEA-COMP:9603"/>
        <dbReference type="ChEBI" id="CHEBI:15378"/>
        <dbReference type="ChEBI" id="CHEBI:58405"/>
        <dbReference type="ChEBI" id="CHEBI:60033"/>
        <dbReference type="ChEBI" id="CHEBI:78435"/>
        <dbReference type="EC" id="2.4.99.28"/>
    </reaction>
</comment>
<evidence type="ECO:0000256" key="7">
    <source>
        <dbReference type="ARBA" id="ARBA00022676"/>
    </source>
</evidence>
<sequence length="761" mass="83909">MRILLVLLGMGGIGVVIFVLSLEVRLPSVVDLQSHYHPLQVTRVLARDATPLAELFVERRTVVQLASIPAHVKLAVLAAEDAGFYEHEGLNYMGIVRALIVNFRSRQARQGGSTITQQVVKNVLLGSERTYRRKIREALLARRLERELSKDKILEIYLNHIYFGRGRYGIEEAARDLFGKSANQLTIAEGALLAGLIASPESYSPRRNLTAALARRDFVLRQMREKGFLTDIQFEVAERETIHIVSSSDARAGLAPEVVEIARKVLHRLEPERSQRGGFVITTTIDPALQAAARKIIREQLMAYDRRHGVMTSLKKPGKWCGKKHCSPGRMEKGETDFFPRFEAHKIWTGKVTGTDDINGFLYVQVGSVQGTVDIRHDERYNRDHLLPSQLASVGASVRVSLLAPAQGDTDGGEEKVPLKLELGPQASLVAIDVRTRQVVALIGSYEGMPGGFDRAIQSRRQPGSAFKPILYSYALHTREWTPSSLLEVVPRVFEGGYAPRNYEGWLGEDPLRLREVLAHSINVGAVYVMEQVGPAYVVPWAQSLGIRSPMKPDLSLALGSYEVQPLELANAYATFASGGIYREAQLIARIQGPDGEEIPLDPLPPPRRVLEEAEAYLITDLLTSVVDHGTGVRAKQLKRPIALKTGTSNGPKDVWAAGYSTDIAAVVWLGYDDGKSLGRETGATGALPAWVEWMRTAHEHSPASEFPRPPGLVQIAIDRKTGKLPISENAETLEEIFLAGTEPTEVAEPQPTQKEDVASL</sequence>
<comment type="catalytic activity">
    <reaction evidence="17">
        <text>Preferential cleavage: (Ac)2-L-Lys-D-Ala-|-D-Ala. Also transpeptidation of peptidyl-alanyl moieties that are N-acyl substituents of D-alanine.</text>
        <dbReference type="EC" id="3.4.16.4"/>
    </reaction>
</comment>
<keyword evidence="6" id="KW-0645">Protease</keyword>
<evidence type="ECO:0000256" key="18">
    <source>
        <dbReference type="ARBA" id="ARBA00049902"/>
    </source>
</evidence>
<keyword evidence="13" id="KW-1133">Transmembrane helix</keyword>
<evidence type="ECO:0000256" key="1">
    <source>
        <dbReference type="ARBA" id="ARBA00004370"/>
    </source>
</evidence>
<keyword evidence="7" id="KW-0328">Glycosyltransferase</keyword>
<evidence type="ECO:0000256" key="2">
    <source>
        <dbReference type="ARBA" id="ARBA00004752"/>
    </source>
</evidence>
<evidence type="ECO:0000256" key="3">
    <source>
        <dbReference type="ARBA" id="ARBA00007090"/>
    </source>
</evidence>
<keyword evidence="11" id="KW-0133">Cell shape</keyword>
<dbReference type="InterPro" id="IPR036950">
    <property type="entry name" value="PBP_transglycosylase"/>
</dbReference>
<dbReference type="GO" id="GO:0030288">
    <property type="term" value="C:outer membrane-bounded periplasmic space"/>
    <property type="evidence" value="ECO:0007669"/>
    <property type="project" value="TreeGrafter"/>
</dbReference>
<dbReference type="GO" id="GO:0016020">
    <property type="term" value="C:membrane"/>
    <property type="evidence" value="ECO:0007669"/>
    <property type="project" value="UniProtKB-SubCell"/>
</dbReference>
<dbReference type="UniPathway" id="UPA00219"/>
<dbReference type="PANTHER" id="PTHR32282">
    <property type="entry name" value="BINDING PROTEIN TRANSPEPTIDASE, PUTATIVE-RELATED"/>
    <property type="match status" value="1"/>
</dbReference>
<feature type="domain" description="Penicillin-binding protein transpeptidase" evidence="20">
    <location>
        <begin position="428"/>
        <end position="660"/>
    </location>
</feature>
<evidence type="ECO:0000313" key="22">
    <source>
        <dbReference type="EMBL" id="APS00635.1"/>
    </source>
</evidence>
<proteinExistence type="inferred from homology"/>
<dbReference type="InterPro" id="IPR001264">
    <property type="entry name" value="Glyco_trans_51"/>
</dbReference>
<dbReference type="InterPro" id="IPR023346">
    <property type="entry name" value="Lysozyme-like_dom_sf"/>
</dbReference>
<dbReference type="KEGG" id="pabo:BCY86_08085"/>
<evidence type="ECO:0000256" key="8">
    <source>
        <dbReference type="ARBA" id="ARBA00022679"/>
    </source>
</evidence>
<dbReference type="Pfam" id="PF00905">
    <property type="entry name" value="Transpeptidase"/>
    <property type="match status" value="1"/>
</dbReference>
<evidence type="ECO:0000256" key="12">
    <source>
        <dbReference type="ARBA" id="ARBA00022984"/>
    </source>
</evidence>